<keyword evidence="2" id="KW-1133">Transmembrane helix</keyword>
<dbReference type="STRING" id="889378.Spiaf_0937"/>
<dbReference type="HOGENOM" id="CLU_871272_0_0_12"/>
<evidence type="ECO:0000256" key="1">
    <source>
        <dbReference type="SAM" id="MobiDB-lite"/>
    </source>
</evidence>
<dbReference type="KEGG" id="sfc:Spiaf_0937"/>
<dbReference type="GO" id="GO:0035438">
    <property type="term" value="F:cyclic-di-GMP binding"/>
    <property type="evidence" value="ECO:0007669"/>
    <property type="project" value="InterPro"/>
</dbReference>
<feature type="transmembrane region" description="Helical" evidence="2">
    <location>
        <begin position="17"/>
        <end position="36"/>
    </location>
</feature>
<proteinExistence type="predicted"/>
<feature type="compositionally biased region" description="Basic residues" evidence="1">
    <location>
        <begin position="154"/>
        <end position="174"/>
    </location>
</feature>
<dbReference type="AlphaFoldDB" id="H9UHN3"/>
<evidence type="ECO:0000313" key="5">
    <source>
        <dbReference type="Proteomes" id="UP000007383"/>
    </source>
</evidence>
<protein>
    <submittedName>
        <fullName evidence="4">PilZ domain-containing protein</fullName>
    </submittedName>
</protein>
<evidence type="ECO:0000259" key="3">
    <source>
        <dbReference type="Pfam" id="PF07238"/>
    </source>
</evidence>
<dbReference type="Pfam" id="PF07238">
    <property type="entry name" value="PilZ"/>
    <property type="match status" value="1"/>
</dbReference>
<reference evidence="5" key="1">
    <citation type="journal article" date="2013" name="Stand. Genomic Sci.">
        <title>Complete genome sequence of the halophilic bacterium Spirochaeta africana type strain (Z-7692(T)) from the alkaline Lake Magadi in the East African Rift.</title>
        <authorList>
            <person name="Liolos K."/>
            <person name="Abt B."/>
            <person name="Scheuner C."/>
            <person name="Teshima H."/>
            <person name="Held B."/>
            <person name="Lapidus A."/>
            <person name="Nolan M."/>
            <person name="Lucas S."/>
            <person name="Deshpande S."/>
            <person name="Cheng J.F."/>
            <person name="Tapia R."/>
            <person name="Goodwin L.A."/>
            <person name="Pitluck S."/>
            <person name="Pagani I."/>
            <person name="Ivanova N."/>
            <person name="Mavromatis K."/>
            <person name="Mikhailova N."/>
            <person name="Huntemann M."/>
            <person name="Pati A."/>
            <person name="Chen A."/>
            <person name="Palaniappan K."/>
            <person name="Land M."/>
            <person name="Rohde M."/>
            <person name="Tindall B.J."/>
            <person name="Detter J.C."/>
            <person name="Goker M."/>
            <person name="Bristow J."/>
            <person name="Eisen J.A."/>
            <person name="Markowitz V."/>
            <person name="Hugenholtz P."/>
            <person name="Woyke T."/>
            <person name="Klenk H.P."/>
            <person name="Kyrpides N.C."/>
        </authorList>
    </citation>
    <scope>NUCLEOTIDE SEQUENCE</scope>
    <source>
        <strain evidence="5">ATCC 700263 / DSM 8902 / Z-7692</strain>
    </source>
</reference>
<dbReference type="PATRIC" id="fig|889378.3.peg.939"/>
<dbReference type="EMBL" id="CP003282">
    <property type="protein sequence ID" value="AFG37026.1"/>
    <property type="molecule type" value="Genomic_DNA"/>
</dbReference>
<dbReference type="RefSeq" id="WP_014455021.1">
    <property type="nucleotide sequence ID" value="NC_017098.1"/>
</dbReference>
<accession>H9UHN3</accession>
<feature type="region of interest" description="Disordered" evidence="1">
    <location>
        <begin position="150"/>
        <end position="187"/>
    </location>
</feature>
<feature type="domain" description="PilZ" evidence="3">
    <location>
        <begin position="259"/>
        <end position="359"/>
    </location>
</feature>
<gene>
    <name evidence="4" type="ordered locus">Spiaf_0937</name>
</gene>
<keyword evidence="2" id="KW-0472">Membrane</keyword>
<dbReference type="Proteomes" id="UP000007383">
    <property type="component" value="Chromosome"/>
</dbReference>
<keyword evidence="5" id="KW-1185">Reference proteome</keyword>
<name>H9UHN3_SPIAZ</name>
<dbReference type="OrthoDB" id="369358at2"/>
<evidence type="ECO:0000313" key="4">
    <source>
        <dbReference type="EMBL" id="AFG37026.1"/>
    </source>
</evidence>
<keyword evidence="2" id="KW-0812">Transmembrane</keyword>
<dbReference type="Gene3D" id="2.40.10.220">
    <property type="entry name" value="predicted glycosyltransferase like domains"/>
    <property type="match status" value="1"/>
</dbReference>
<dbReference type="SUPFAM" id="SSF141371">
    <property type="entry name" value="PilZ domain-like"/>
    <property type="match status" value="1"/>
</dbReference>
<dbReference type="InterPro" id="IPR009875">
    <property type="entry name" value="PilZ_domain"/>
</dbReference>
<evidence type="ECO:0000256" key="2">
    <source>
        <dbReference type="SAM" id="Phobius"/>
    </source>
</evidence>
<organism evidence="4 5">
    <name type="scientific">Spirochaeta africana (strain ATCC 700263 / DSM 8902 / Z-7692)</name>
    <dbReference type="NCBI Taxonomy" id="889378"/>
    <lineage>
        <taxon>Bacteria</taxon>
        <taxon>Pseudomonadati</taxon>
        <taxon>Spirochaetota</taxon>
        <taxon>Spirochaetia</taxon>
        <taxon>Spirochaetales</taxon>
        <taxon>Spirochaetaceae</taxon>
        <taxon>Spirochaeta</taxon>
    </lineage>
</organism>
<sequence>MGTSGLPEWAVISPLELFLFLGITGLIVGGLSWYSYTRRQQQQAARLQRARRTFQRLIDQYGLISDERAVVEVLARYLREPEKAYLLLENQALFDACVDQAKSDRVLSEDAAAEVRLKLRFGPKRAGNRALSSVELANGTAVVMKQIPRPAAHGQHRSGQRPGGGHRKGHHDAHRHAGEPHAGRHRVGTHQLVIGRVLKSGASGLRIHTDSGGRPFPPHARILVMYHDASGAYEFETEVLSWADSVLLLKHADRPSPLQQRASFRKRVYLPTYVKRAGSTEPAGLTHFMDLSCTGAAIMNPERRFKAGDHVVLKFHPDSFDYLSVLGKVVRTSRKNSVAHISFENLQPTVQKRLYGYIFRR</sequence>